<sequence>MVGEPEAAGLNRAGYDARMAALAPAPSIWADDAEPNVLMRRYELQLDRMPASVFGALTGLAQEPGLVLLVERAWIGNVLARYLRDWAARTPRMERRMNRAWQQSRHAAQVVFDAIDPSPDSAPPTRGDGDQRS</sequence>
<evidence type="ECO:0000256" key="1">
    <source>
        <dbReference type="SAM" id="MobiDB-lite"/>
    </source>
</evidence>
<dbReference type="Proteomes" id="UP000283993">
    <property type="component" value="Unassembled WGS sequence"/>
</dbReference>
<keyword evidence="3" id="KW-1185">Reference proteome</keyword>
<organism evidence="2 3">
    <name type="scientific">Salinisphaera orenii MK-B5</name>
    <dbReference type="NCBI Taxonomy" id="856730"/>
    <lineage>
        <taxon>Bacteria</taxon>
        <taxon>Pseudomonadati</taxon>
        <taxon>Pseudomonadota</taxon>
        <taxon>Gammaproteobacteria</taxon>
        <taxon>Salinisphaerales</taxon>
        <taxon>Salinisphaeraceae</taxon>
        <taxon>Salinisphaera</taxon>
    </lineage>
</organism>
<gene>
    <name evidence="2" type="ORF">SAOR_12610</name>
</gene>
<feature type="region of interest" description="Disordered" evidence="1">
    <location>
        <begin position="114"/>
        <end position="133"/>
    </location>
</feature>
<dbReference type="EMBL" id="AYKH01000034">
    <property type="protein sequence ID" value="ROO25458.1"/>
    <property type="molecule type" value="Genomic_DNA"/>
</dbReference>
<accession>A0A423PIL1</accession>
<reference evidence="2 3" key="1">
    <citation type="submission" date="2013-10" db="EMBL/GenBank/DDBJ databases">
        <title>Salinisphaera orenii MK-B5 Genome Sequencing.</title>
        <authorList>
            <person name="Lai Q."/>
            <person name="Li C."/>
            <person name="Shao Z."/>
        </authorList>
    </citation>
    <scope>NUCLEOTIDE SEQUENCE [LARGE SCALE GENOMIC DNA]</scope>
    <source>
        <strain evidence="2 3">MK-B5</strain>
    </source>
</reference>
<name>A0A423PIL1_9GAMM</name>
<proteinExistence type="predicted"/>
<dbReference type="AlphaFoldDB" id="A0A423PIL1"/>
<comment type="caution">
    <text evidence="2">The sequence shown here is derived from an EMBL/GenBank/DDBJ whole genome shotgun (WGS) entry which is preliminary data.</text>
</comment>
<evidence type="ECO:0000313" key="2">
    <source>
        <dbReference type="EMBL" id="ROO25458.1"/>
    </source>
</evidence>
<evidence type="ECO:0000313" key="3">
    <source>
        <dbReference type="Proteomes" id="UP000283993"/>
    </source>
</evidence>
<protein>
    <submittedName>
        <fullName evidence="2">Uncharacterized protein</fullName>
    </submittedName>
</protein>